<reference evidence="3 4" key="1">
    <citation type="submission" date="2021-08" db="EMBL/GenBank/DDBJ databases">
        <authorList>
            <person name="Peeters C."/>
        </authorList>
    </citation>
    <scope>NUCLEOTIDE SEQUENCE [LARGE SCALE GENOMIC DNA]</scope>
    <source>
        <strain evidence="3 4">LMG 23994</strain>
    </source>
</reference>
<dbReference type="RefSeq" id="WP_224002445.1">
    <property type="nucleotide sequence ID" value="NZ_CAJZAF010000012.1"/>
</dbReference>
<comment type="caution">
    <text evidence="3">The sequence shown here is derived from an EMBL/GenBank/DDBJ whole genome shotgun (WGS) entry which is preliminary data.</text>
</comment>
<dbReference type="SUPFAM" id="SSF54680">
    <property type="entry name" value="Pyrimidine nucleoside phosphorylase C-terminal domain"/>
    <property type="match status" value="1"/>
</dbReference>
<dbReference type="Proteomes" id="UP000701702">
    <property type="component" value="Unassembled WGS sequence"/>
</dbReference>
<dbReference type="EMBL" id="CAJZAF010000012">
    <property type="protein sequence ID" value="CAG9172968.1"/>
    <property type="molecule type" value="Genomic_DNA"/>
</dbReference>
<evidence type="ECO:0000313" key="4">
    <source>
        <dbReference type="Proteomes" id="UP000701702"/>
    </source>
</evidence>
<dbReference type="Pfam" id="PF07831">
    <property type="entry name" value="PYNP_C"/>
    <property type="match status" value="1"/>
</dbReference>
<keyword evidence="1 3" id="KW-0808">Transferase</keyword>
<dbReference type="InterPro" id="IPR013102">
    <property type="entry name" value="PYNP_C"/>
</dbReference>
<gene>
    <name evidence="3" type="ORF">LMG23994_02509</name>
</gene>
<protein>
    <submittedName>
        <fullName evidence="3">Thymidine phosphorylase</fullName>
        <ecNumber evidence="3">2.4.2.4</ecNumber>
    </submittedName>
</protein>
<dbReference type="Gene3D" id="3.90.1170.30">
    <property type="entry name" value="Pyrimidine nucleoside phosphorylase-like, C-terminal domain"/>
    <property type="match status" value="1"/>
</dbReference>
<keyword evidence="4" id="KW-1185">Reference proteome</keyword>
<evidence type="ECO:0000256" key="1">
    <source>
        <dbReference type="ARBA" id="ARBA00022679"/>
    </source>
</evidence>
<keyword evidence="3" id="KW-0328">Glycosyltransferase</keyword>
<dbReference type="InterPro" id="IPR036566">
    <property type="entry name" value="PYNP-like_C_sf"/>
</dbReference>
<feature type="domain" description="Pyrimidine nucleoside phosphorylase C-terminal" evidence="2">
    <location>
        <begin position="5"/>
        <end position="72"/>
    </location>
</feature>
<name>A0ABN7YJ04_9BURK</name>
<evidence type="ECO:0000313" key="3">
    <source>
        <dbReference type="EMBL" id="CAG9172968.1"/>
    </source>
</evidence>
<accession>A0ABN7YJ04</accession>
<dbReference type="GO" id="GO:0009032">
    <property type="term" value="F:thymidine phosphorylase activity"/>
    <property type="evidence" value="ECO:0007669"/>
    <property type="project" value="UniProtKB-EC"/>
</dbReference>
<dbReference type="EC" id="2.4.2.4" evidence="3"/>
<sequence length="80" mass="8054">MTRYAVAAINGWQISGIARAAGAPRSAGAGIDLLCTIGERVAAGEPLYRIHAESAADLATAVAMTGPAGEAFTAVRVDPD</sequence>
<dbReference type="SMART" id="SM00941">
    <property type="entry name" value="PYNP_C"/>
    <property type="match status" value="1"/>
</dbReference>
<proteinExistence type="predicted"/>
<organism evidence="3 4">
    <name type="scientific">Cupriavidus pinatubonensis</name>
    <dbReference type="NCBI Taxonomy" id="248026"/>
    <lineage>
        <taxon>Bacteria</taxon>
        <taxon>Pseudomonadati</taxon>
        <taxon>Pseudomonadota</taxon>
        <taxon>Betaproteobacteria</taxon>
        <taxon>Burkholderiales</taxon>
        <taxon>Burkholderiaceae</taxon>
        <taxon>Cupriavidus</taxon>
    </lineage>
</organism>
<evidence type="ECO:0000259" key="2">
    <source>
        <dbReference type="SMART" id="SM00941"/>
    </source>
</evidence>